<organism evidence="1 2">
    <name type="scientific">Scortum barcoo</name>
    <name type="common">barcoo grunter</name>
    <dbReference type="NCBI Taxonomy" id="214431"/>
    <lineage>
        <taxon>Eukaryota</taxon>
        <taxon>Metazoa</taxon>
        <taxon>Chordata</taxon>
        <taxon>Craniata</taxon>
        <taxon>Vertebrata</taxon>
        <taxon>Euteleostomi</taxon>
        <taxon>Actinopterygii</taxon>
        <taxon>Neopterygii</taxon>
        <taxon>Teleostei</taxon>
        <taxon>Neoteleostei</taxon>
        <taxon>Acanthomorphata</taxon>
        <taxon>Eupercaria</taxon>
        <taxon>Centrarchiformes</taxon>
        <taxon>Terapontoidei</taxon>
        <taxon>Terapontidae</taxon>
        <taxon>Scortum</taxon>
    </lineage>
</organism>
<proteinExistence type="predicted"/>
<protein>
    <submittedName>
        <fullName evidence="1">Uncharacterized protein</fullName>
    </submittedName>
</protein>
<reference evidence="1" key="1">
    <citation type="submission" date="2022-04" db="EMBL/GenBank/DDBJ databases">
        <title>Jade perch genome.</title>
        <authorList>
            <person name="Chao B."/>
        </authorList>
    </citation>
    <scope>NUCLEOTIDE SEQUENCE</scope>
    <source>
        <strain evidence="1">CB-2022</strain>
    </source>
</reference>
<dbReference type="EMBL" id="CM041532">
    <property type="protein sequence ID" value="KAI3375898.1"/>
    <property type="molecule type" value="Genomic_DNA"/>
</dbReference>
<evidence type="ECO:0000313" key="1">
    <source>
        <dbReference type="EMBL" id="KAI3375898.1"/>
    </source>
</evidence>
<evidence type="ECO:0000313" key="2">
    <source>
        <dbReference type="Proteomes" id="UP000831701"/>
    </source>
</evidence>
<keyword evidence="2" id="KW-1185">Reference proteome</keyword>
<sequence length="124" mass="13900">MGKASLKEKDDLACWSEDNNLSLNISKTKELIADFGKKHGNNYTSLSSTSPQQRGWAAFMCLGVHITGGRPQRCILTLHREKDGLLLVFQASIQSHFNFDTITSYMLHLKPDGFVTKQSNLTVR</sequence>
<name>A0ACB8X845_9TELE</name>
<comment type="caution">
    <text evidence="1">The sequence shown here is derived from an EMBL/GenBank/DDBJ whole genome shotgun (WGS) entry which is preliminary data.</text>
</comment>
<dbReference type="Proteomes" id="UP000831701">
    <property type="component" value="Chromosome 2"/>
</dbReference>
<accession>A0ACB8X845</accession>
<gene>
    <name evidence="1" type="ORF">L3Q82_004155</name>
</gene>